<evidence type="ECO:0000256" key="6">
    <source>
        <dbReference type="SAM" id="MobiDB-lite"/>
    </source>
</evidence>
<comment type="similarity">
    <text evidence="5">Belongs to the bacterial ribosomal protein bL25 family. CTC subfamily.</text>
</comment>
<dbReference type="RefSeq" id="WP_094253257.1">
    <property type="nucleotide sequence ID" value="NZ_JBHLXL010000003.1"/>
</dbReference>
<dbReference type="InterPro" id="IPR020057">
    <property type="entry name" value="Ribosomal_bL25_b-dom"/>
</dbReference>
<dbReference type="GO" id="GO:0008097">
    <property type="term" value="F:5S rRNA binding"/>
    <property type="evidence" value="ECO:0007669"/>
    <property type="project" value="InterPro"/>
</dbReference>
<dbReference type="Pfam" id="PF01386">
    <property type="entry name" value="Ribosomal_L25p"/>
    <property type="match status" value="1"/>
</dbReference>
<dbReference type="InterPro" id="IPR037121">
    <property type="entry name" value="Ribosomal_bL25_C"/>
</dbReference>
<dbReference type="GO" id="GO:0003735">
    <property type="term" value="F:structural constituent of ribosome"/>
    <property type="evidence" value="ECO:0007669"/>
    <property type="project" value="InterPro"/>
</dbReference>
<dbReference type="CDD" id="cd00495">
    <property type="entry name" value="Ribosomal_L25_TL5_CTC"/>
    <property type="match status" value="1"/>
</dbReference>
<keyword evidence="4 5" id="KW-0687">Ribonucleoprotein</keyword>
<dbReference type="AlphaFoldDB" id="A0A235F708"/>
<dbReference type="InterPro" id="IPR020930">
    <property type="entry name" value="Ribosomal_uL5_bac-type"/>
</dbReference>
<reference evidence="9 10" key="1">
    <citation type="submission" date="2017-07" db="EMBL/GenBank/DDBJ databases">
        <title>Fictibacillus sp. nov. GDSW-R2A3 Genome sequencing and assembly.</title>
        <authorList>
            <person name="Mayilraj S."/>
        </authorList>
    </citation>
    <scope>NUCLEOTIDE SEQUENCE [LARGE SCALE GENOMIC DNA]</scope>
    <source>
        <strain evidence="9 10">GDSW-R2A3</strain>
    </source>
</reference>
<comment type="caution">
    <text evidence="9">The sequence shown here is derived from an EMBL/GenBank/DDBJ whole genome shotgun (WGS) entry which is preliminary data.</text>
</comment>
<comment type="subunit">
    <text evidence="5">Part of the 50S ribosomal subunit; part of the 5S rRNA/L5/L18/L25 subcomplex. Contacts the 5S rRNA. Binds to the 5S rRNA independently of L5 and L18.</text>
</comment>
<dbReference type="Proteomes" id="UP000215059">
    <property type="component" value="Unassembled WGS sequence"/>
</dbReference>
<organism evidence="9 10">
    <name type="scientific">Fictibacillus aquaticus</name>
    <dbReference type="NCBI Taxonomy" id="2021314"/>
    <lineage>
        <taxon>Bacteria</taxon>
        <taxon>Bacillati</taxon>
        <taxon>Bacillota</taxon>
        <taxon>Bacilli</taxon>
        <taxon>Bacillales</taxon>
        <taxon>Fictibacillaceae</taxon>
        <taxon>Fictibacillus</taxon>
    </lineage>
</organism>
<feature type="domain" description="Large ribosomal subunit protein bL25 beta" evidence="8">
    <location>
        <begin position="101"/>
        <end position="181"/>
    </location>
</feature>
<dbReference type="Gene3D" id="2.170.120.20">
    <property type="entry name" value="Ribosomal protein L25, beta domain"/>
    <property type="match status" value="1"/>
</dbReference>
<evidence type="ECO:0000256" key="1">
    <source>
        <dbReference type="ARBA" id="ARBA00022730"/>
    </source>
</evidence>
<proteinExistence type="inferred from homology"/>
<evidence type="ECO:0000259" key="7">
    <source>
        <dbReference type="Pfam" id="PF01386"/>
    </source>
</evidence>
<dbReference type="InterPro" id="IPR029751">
    <property type="entry name" value="Ribosomal_L25_dom"/>
</dbReference>
<name>A0A235F708_9BACL</name>
<dbReference type="HAMAP" id="MF_01334">
    <property type="entry name" value="Ribosomal_bL25_CTC"/>
    <property type="match status" value="1"/>
</dbReference>
<evidence type="ECO:0000256" key="2">
    <source>
        <dbReference type="ARBA" id="ARBA00022884"/>
    </source>
</evidence>
<dbReference type="GO" id="GO:0022625">
    <property type="term" value="C:cytosolic large ribosomal subunit"/>
    <property type="evidence" value="ECO:0007669"/>
    <property type="project" value="TreeGrafter"/>
</dbReference>
<keyword evidence="2 5" id="KW-0694">RNA-binding</keyword>
<keyword evidence="3 5" id="KW-0689">Ribosomal protein</keyword>
<evidence type="ECO:0000313" key="9">
    <source>
        <dbReference type="EMBL" id="OYD57002.1"/>
    </source>
</evidence>
<dbReference type="OrthoDB" id="9790002at2"/>
<feature type="domain" description="Large ribosomal subunit protein bL25 L25" evidence="7">
    <location>
        <begin position="5"/>
        <end position="91"/>
    </location>
</feature>
<sequence length="220" mass="24018">MTVELQANNRSTKKRSELTSIRGEGYVPAVLYGYGTEAQSVSVLETDFMKAYREVGKNGVIKLKTGNKSYSVMVQEVQAHPLKEAYTHIDFVAVDLNKETEAEVPVVVTGEAPGVKEGGVLQRTLNYINVKALPSDIPEQLEVSIEGLNIGDSVYVKDLPKGDSYEILSEEDEVVASVTPPTVVEEPETEEGDDDAASSEASDTEEAESSQDEEKEQKEE</sequence>
<dbReference type="PANTHER" id="PTHR33284:SF1">
    <property type="entry name" value="RIBOSOMAL PROTEIN L25_GLN-TRNA SYNTHETASE, ANTI-CODON-BINDING DOMAIN-CONTAINING PROTEIN"/>
    <property type="match status" value="1"/>
</dbReference>
<dbReference type="SUPFAM" id="SSF50715">
    <property type="entry name" value="Ribosomal protein L25-like"/>
    <property type="match status" value="1"/>
</dbReference>
<keyword evidence="1 5" id="KW-0699">rRNA-binding</keyword>
<evidence type="ECO:0000256" key="3">
    <source>
        <dbReference type="ARBA" id="ARBA00022980"/>
    </source>
</evidence>
<keyword evidence="10" id="KW-1185">Reference proteome</keyword>
<feature type="region of interest" description="Disordered" evidence="6">
    <location>
        <begin position="168"/>
        <end position="220"/>
    </location>
</feature>
<dbReference type="InterPro" id="IPR020056">
    <property type="entry name" value="Rbsml_bL25/Gln-tRNA_synth_N"/>
</dbReference>
<dbReference type="EMBL" id="NOII01000007">
    <property type="protein sequence ID" value="OYD57002.1"/>
    <property type="molecule type" value="Genomic_DNA"/>
</dbReference>
<dbReference type="PANTHER" id="PTHR33284">
    <property type="entry name" value="RIBOSOMAL PROTEIN L25/GLN-TRNA SYNTHETASE, ANTI-CODON-BINDING DOMAIN-CONTAINING PROTEIN"/>
    <property type="match status" value="1"/>
</dbReference>
<dbReference type="GO" id="GO:0006412">
    <property type="term" value="P:translation"/>
    <property type="evidence" value="ECO:0007669"/>
    <property type="project" value="UniProtKB-UniRule"/>
</dbReference>
<evidence type="ECO:0000256" key="4">
    <source>
        <dbReference type="ARBA" id="ARBA00023274"/>
    </source>
</evidence>
<evidence type="ECO:0000259" key="8">
    <source>
        <dbReference type="Pfam" id="PF14693"/>
    </source>
</evidence>
<evidence type="ECO:0000313" key="10">
    <source>
        <dbReference type="Proteomes" id="UP000215059"/>
    </source>
</evidence>
<comment type="function">
    <text evidence="5">This is one of the proteins that binds to the 5S RNA in the ribosome where it forms part of the central protuberance.</text>
</comment>
<dbReference type="NCBIfam" id="NF004133">
    <property type="entry name" value="PRK05618.2-4"/>
    <property type="match status" value="1"/>
</dbReference>
<dbReference type="NCBIfam" id="TIGR00731">
    <property type="entry name" value="bL25_bact_ctc"/>
    <property type="match status" value="1"/>
</dbReference>
<dbReference type="InterPro" id="IPR001021">
    <property type="entry name" value="Ribosomal_bL25_long"/>
</dbReference>
<protein>
    <recommendedName>
        <fullName evidence="5">Large ribosomal subunit protein bL25</fullName>
    </recommendedName>
    <alternativeName>
        <fullName evidence="5">General stress protein CTC</fullName>
    </alternativeName>
</protein>
<feature type="compositionally biased region" description="Acidic residues" evidence="6">
    <location>
        <begin position="185"/>
        <end position="214"/>
    </location>
</feature>
<dbReference type="InterPro" id="IPR011035">
    <property type="entry name" value="Ribosomal_bL25/Gln-tRNA_synth"/>
</dbReference>
<dbReference type="Gene3D" id="2.40.240.10">
    <property type="entry name" value="Ribosomal Protein L25, Chain P"/>
    <property type="match status" value="1"/>
</dbReference>
<accession>A0A235F708</accession>
<evidence type="ECO:0000256" key="5">
    <source>
        <dbReference type="HAMAP-Rule" id="MF_01334"/>
    </source>
</evidence>
<gene>
    <name evidence="5" type="primary">rplY</name>
    <name evidence="5" type="synonym">ctc</name>
    <name evidence="9" type="ORF">CGZ90_14540</name>
</gene>
<dbReference type="Pfam" id="PF14693">
    <property type="entry name" value="Ribosomal_TL5_C"/>
    <property type="match status" value="1"/>
</dbReference>